<gene>
    <name evidence="2" type="ORF">PECAL_3P11950</name>
</gene>
<evidence type="ECO:0000256" key="1">
    <source>
        <dbReference type="SAM" id="MobiDB-lite"/>
    </source>
</evidence>
<evidence type="ECO:0000313" key="3">
    <source>
        <dbReference type="Proteomes" id="UP000789595"/>
    </source>
</evidence>
<evidence type="ECO:0000313" key="2">
    <source>
        <dbReference type="EMBL" id="CAH0371262.1"/>
    </source>
</evidence>
<dbReference type="AlphaFoldDB" id="A0A8J2SQ07"/>
<feature type="region of interest" description="Disordered" evidence="1">
    <location>
        <begin position="292"/>
        <end position="392"/>
    </location>
</feature>
<protein>
    <submittedName>
        <fullName evidence="2">Uncharacterized protein</fullName>
    </submittedName>
</protein>
<reference evidence="2" key="1">
    <citation type="submission" date="2021-11" db="EMBL/GenBank/DDBJ databases">
        <authorList>
            <consortium name="Genoscope - CEA"/>
            <person name="William W."/>
        </authorList>
    </citation>
    <scope>NUCLEOTIDE SEQUENCE</scope>
</reference>
<name>A0A8J2SQ07_9STRA</name>
<comment type="caution">
    <text evidence="2">The sequence shown here is derived from an EMBL/GenBank/DDBJ whole genome shotgun (WGS) entry which is preliminary data.</text>
</comment>
<dbReference type="Proteomes" id="UP000789595">
    <property type="component" value="Unassembled WGS sequence"/>
</dbReference>
<dbReference type="OrthoDB" id="444325at2759"/>
<accession>A0A8J2SQ07</accession>
<proteinExistence type="predicted"/>
<sequence length="392" mass="41526">MPSILVSGPVRGDFASLFKAVAKAQKKGEFAAALCVGNFLGETREAPAESAPLPVYVVTGEDAIDADLASRLAAKNVRWLGRSGCEDVAGLRVGFLGGTYDEATYNETAPDDRSDDPHYTCDDVEQLAIDTGAYRNDGGCDVLLTSDAPRGCDAILIEDDPRRAQIGACSQPLGEAMRSIKTSYHFVAAADEGWSLEPYRCGVGGHRRLTRLHALPACGKKRWLRAFTVEPFASVQEDLDTEEGARAASVRAGELRAATANPYVVADAAASHKPPPGMTKHVPMAAAAAQEEDEEAAAAVLADAAPPPPPEDNAPVVASFPTAFGGRGQKTKHETQVVSAPRPVYTAPNRPAEAAPKEKKPKRQSIYANQNGGIANPKKGKRKRWGDPGGQF</sequence>
<organism evidence="2 3">
    <name type="scientific">Pelagomonas calceolata</name>
    <dbReference type="NCBI Taxonomy" id="35677"/>
    <lineage>
        <taxon>Eukaryota</taxon>
        <taxon>Sar</taxon>
        <taxon>Stramenopiles</taxon>
        <taxon>Ochrophyta</taxon>
        <taxon>Pelagophyceae</taxon>
        <taxon>Pelagomonadales</taxon>
        <taxon>Pelagomonadaceae</taxon>
        <taxon>Pelagomonas</taxon>
    </lineage>
</organism>
<keyword evidence="3" id="KW-1185">Reference proteome</keyword>
<dbReference type="EMBL" id="CAKKNE010000003">
    <property type="protein sequence ID" value="CAH0371262.1"/>
    <property type="molecule type" value="Genomic_DNA"/>
</dbReference>